<reference evidence="13 14" key="1">
    <citation type="submission" date="2020-03" db="EMBL/GenBank/DDBJ databases">
        <title>Dissostichus mawsoni Genome sequencing and assembly.</title>
        <authorList>
            <person name="Park H."/>
        </authorList>
    </citation>
    <scope>NUCLEOTIDE SEQUENCE [LARGE SCALE GENOMIC DNA]</scope>
    <source>
        <strain evidence="13">DM0001</strain>
        <tissue evidence="13">Muscle</tissue>
    </source>
</reference>
<sequence length="1183" mass="130942">MEPEMVQKLFHCRRLCDVDFYVAHLISDGILVGLIDPAGSLSAGQIPSCPQQLLLQPGRLAAPGRDPCSSPRFTMAGHEWFEREELIGQISDIRVQNLQEHPGDYVLLQRANTKITDLKKDIRRLSDELKEKDSLVSSLMEVASVQSKQLVSFSATIHDTVLWDPTTCPRPSDSLTPGHQQSWSEVVRRSLLNGETSLPRLQNRFTTLSDDPVHPADAPAALTHDPGQPADAPAALTSPDLHPADTATPAPAADSICAASQPTVKSTRRPSSRLATSSRRKLLKEAVLRHSGSFPGPEPARKSSPSPAVTVSPQHSPARSPHPQSPAPPRPLFAPTTLIIGDSITRNIRFFNAATRCLTGATVPVILKKLPELLHSLPSSVNRLIVHELVQKRTFTRWMNLHLEKCDPPIEVNDLFRDIQDGHILMALLEEISGCKLLHGFKRSSHRIFRLNNIAKVLSFLEERNVKLVSIDAADVADGNSSIILGLIWNIILFFQIKELTGNIRSQFPSSSSLSSIPTSSDSDTSCSAPSGERQAAAAAMREHSKAIKKLLQWVQKRTRKYGVAVHDFGKSWKSGLAFLAVIKSIDPSLVDMRKAHLRTTKENLEDSFRIAHYSLGIHRLLEPEDLTINAPDEQSIMTYVSQFLEHFPGIEEPEERCQPIERSVSMGRLNFRDSDTNHIRNSAYRSRVKERSYMFQKVSAQAPPKILISSVSEDRSAMSPPFRPPTARSWSVEDILADSPHTEDISSSLVEDPNESTSEVNTTCNSPQPPYSHSPTGSSVPESINTESVIGDSAIGSPDSWMESEFGVMPEKFCESQSESSLCDSGTAWDVYRATPVEITNLDEGFVPSMEDRASDEQSNTESYIDEGIYSLSSLESTNERIHGHSEKKQDEVAKGKEANLENNNQEMVLEQEPDQSMDDITKEVDSRDMDTSQSREQEPSFGLCEAEERIHSGVEHLLETDQSNQSQLKQTLVEESAHGDPEYLEKAVDVNGNANDHEEQIKDATASQNERNNSEEIEGETECQKKDSPEETRGEPTEEAVVYKERDVGKQEESEGVLREYPGPQESLSSETLANTHPSNTDGVSKTSLEPSRGINIPLISISSEPEEQDEEGTCVPESSDRAGEDEEHQAEGTDGEVNSPENPPELDCDSNDNVEKTLLKVLPVWYQKMLNQQNQNKKGP</sequence>
<keyword evidence="7" id="KW-0009">Actin-binding</keyword>
<feature type="region of interest" description="Disordered" evidence="11">
    <location>
        <begin position="508"/>
        <end position="534"/>
    </location>
</feature>
<gene>
    <name evidence="13" type="ORF">F7725_007530</name>
</gene>
<dbReference type="FunFam" id="1.10.418.10:FF:000057">
    <property type="entry name" value="Calmin"/>
    <property type="match status" value="1"/>
</dbReference>
<feature type="domain" description="Calponin-homology (CH)" evidence="12">
    <location>
        <begin position="389"/>
        <end position="496"/>
    </location>
</feature>
<dbReference type="GO" id="GO:0007097">
    <property type="term" value="P:nuclear migration"/>
    <property type="evidence" value="ECO:0007669"/>
    <property type="project" value="TreeGrafter"/>
</dbReference>
<keyword evidence="10" id="KW-0175">Coiled coil</keyword>
<dbReference type="Proteomes" id="UP000518266">
    <property type="component" value="Unassembled WGS sequence"/>
</dbReference>
<feature type="compositionally biased region" description="Polar residues" evidence="11">
    <location>
        <begin position="962"/>
        <end position="972"/>
    </location>
</feature>
<comment type="caution">
    <text evidence="13">The sequence shown here is derived from an EMBL/GenBank/DDBJ whole genome shotgun (WGS) entry which is preliminary data.</text>
</comment>
<feature type="region of interest" description="Disordered" evidence="11">
    <location>
        <begin position="743"/>
        <end position="782"/>
    </location>
</feature>
<dbReference type="EMBL" id="JAAKFY010000015">
    <property type="protein sequence ID" value="KAF3844367.1"/>
    <property type="molecule type" value="Genomic_DNA"/>
</dbReference>
<dbReference type="FunFam" id="1.10.418.10:FF:000063">
    <property type="entry name" value="Calmin"/>
    <property type="match status" value="1"/>
</dbReference>
<protein>
    <recommendedName>
        <fullName evidence="8">Calmin</fullName>
    </recommendedName>
    <alternativeName>
        <fullName evidence="9">Calponin-like transmembrane domain protein</fullName>
    </alternativeName>
</protein>
<feature type="compositionally biased region" description="Basic and acidic residues" evidence="11">
    <location>
        <begin position="948"/>
        <end position="961"/>
    </location>
</feature>
<dbReference type="OrthoDB" id="10017054at2759"/>
<dbReference type="Gene3D" id="3.40.50.12690">
    <property type="match status" value="1"/>
</dbReference>
<dbReference type="SMART" id="SM00033">
    <property type="entry name" value="CH"/>
    <property type="match status" value="2"/>
</dbReference>
<feature type="compositionally biased region" description="Polar residues" evidence="11">
    <location>
        <begin position="746"/>
        <end position="767"/>
    </location>
</feature>
<keyword evidence="14" id="KW-1185">Reference proteome</keyword>
<proteinExistence type="predicted"/>
<evidence type="ECO:0000256" key="6">
    <source>
        <dbReference type="ARBA" id="ARBA00023136"/>
    </source>
</evidence>
<dbReference type="GO" id="GO:0005737">
    <property type="term" value="C:cytoplasm"/>
    <property type="evidence" value="ECO:0007669"/>
    <property type="project" value="TreeGrafter"/>
</dbReference>
<feature type="compositionally biased region" description="Basic and acidic residues" evidence="11">
    <location>
        <begin position="977"/>
        <end position="990"/>
    </location>
</feature>
<dbReference type="GO" id="GO:0005640">
    <property type="term" value="C:nuclear outer membrane"/>
    <property type="evidence" value="ECO:0007669"/>
    <property type="project" value="TreeGrafter"/>
</dbReference>
<dbReference type="SUPFAM" id="SSF47576">
    <property type="entry name" value="Calponin-homology domain, CH-domain"/>
    <property type="match status" value="1"/>
</dbReference>
<feature type="compositionally biased region" description="Pro residues" evidence="11">
    <location>
        <begin position="323"/>
        <end position="332"/>
    </location>
</feature>
<dbReference type="PANTHER" id="PTHR47535:SF9">
    <property type="entry name" value="CALPONIN-HOMOLOGY (CH) DOMAIN-CONTAINING PROTEIN"/>
    <property type="match status" value="1"/>
</dbReference>
<feature type="compositionally biased region" description="Low complexity" evidence="11">
    <location>
        <begin position="244"/>
        <end position="254"/>
    </location>
</feature>
<dbReference type="Pfam" id="PF00307">
    <property type="entry name" value="CH"/>
    <property type="match status" value="2"/>
</dbReference>
<dbReference type="PROSITE" id="PS00019">
    <property type="entry name" value="ACTININ_1"/>
    <property type="match status" value="1"/>
</dbReference>
<accession>A0A7J5Y6W8</accession>
<feature type="coiled-coil region" evidence="10">
    <location>
        <begin position="108"/>
        <end position="135"/>
    </location>
</feature>
<evidence type="ECO:0000256" key="1">
    <source>
        <dbReference type="ARBA" id="ARBA00004211"/>
    </source>
</evidence>
<feature type="compositionally biased region" description="Low complexity" evidence="11">
    <location>
        <begin position="312"/>
        <end position="322"/>
    </location>
</feature>
<dbReference type="InterPro" id="IPR001589">
    <property type="entry name" value="Actinin_actin-bd_CS"/>
</dbReference>
<dbReference type="InterPro" id="IPR036872">
    <property type="entry name" value="CH_dom_sf"/>
</dbReference>
<dbReference type="GO" id="GO:0034993">
    <property type="term" value="C:meiotic nuclear membrane microtubule tethering complex"/>
    <property type="evidence" value="ECO:0007669"/>
    <property type="project" value="TreeGrafter"/>
</dbReference>
<evidence type="ECO:0000256" key="4">
    <source>
        <dbReference type="ARBA" id="ARBA00022737"/>
    </source>
</evidence>
<organism evidence="13 14">
    <name type="scientific">Dissostichus mawsoni</name>
    <name type="common">Antarctic cod</name>
    <dbReference type="NCBI Taxonomy" id="36200"/>
    <lineage>
        <taxon>Eukaryota</taxon>
        <taxon>Metazoa</taxon>
        <taxon>Chordata</taxon>
        <taxon>Craniata</taxon>
        <taxon>Vertebrata</taxon>
        <taxon>Euteleostomi</taxon>
        <taxon>Actinopterygii</taxon>
        <taxon>Neopterygii</taxon>
        <taxon>Teleostei</taxon>
        <taxon>Neoteleostei</taxon>
        <taxon>Acanthomorphata</taxon>
        <taxon>Eupercaria</taxon>
        <taxon>Perciformes</taxon>
        <taxon>Notothenioidei</taxon>
        <taxon>Nototheniidae</taxon>
        <taxon>Dissostichus</taxon>
    </lineage>
</organism>
<evidence type="ECO:0000256" key="9">
    <source>
        <dbReference type="ARBA" id="ARBA00082870"/>
    </source>
</evidence>
<dbReference type="PANTHER" id="PTHR47535">
    <property type="entry name" value="MUSCLE-SPECIFIC PROTEIN 300 KDA, ISOFORM G"/>
    <property type="match status" value="1"/>
</dbReference>
<feature type="compositionally biased region" description="Polar residues" evidence="11">
    <location>
        <begin position="1068"/>
        <end position="1092"/>
    </location>
</feature>
<evidence type="ECO:0000313" key="13">
    <source>
        <dbReference type="EMBL" id="KAF3844367.1"/>
    </source>
</evidence>
<feature type="region of interest" description="Disordered" evidence="11">
    <location>
        <begin position="206"/>
        <end position="333"/>
    </location>
</feature>
<evidence type="ECO:0000256" key="2">
    <source>
        <dbReference type="ARBA" id="ARBA00022553"/>
    </source>
</evidence>
<feature type="domain" description="Calponin-homology (CH)" evidence="12">
    <location>
        <begin position="545"/>
        <end position="649"/>
    </location>
</feature>
<dbReference type="PROSITE" id="PS00020">
    <property type="entry name" value="ACTININ_2"/>
    <property type="match status" value="1"/>
</dbReference>
<name>A0A7J5Y6W8_DISMA</name>
<dbReference type="GO" id="GO:0051015">
    <property type="term" value="F:actin filament binding"/>
    <property type="evidence" value="ECO:0007669"/>
    <property type="project" value="TreeGrafter"/>
</dbReference>
<keyword evidence="2" id="KW-0597">Phosphoprotein</keyword>
<dbReference type="AlphaFoldDB" id="A0A7J5Y6W8"/>
<dbReference type="InterPro" id="IPR052403">
    <property type="entry name" value="LINC-complex_assoc"/>
</dbReference>
<evidence type="ECO:0000256" key="5">
    <source>
        <dbReference type="ARBA" id="ARBA00022989"/>
    </source>
</evidence>
<evidence type="ECO:0000256" key="10">
    <source>
        <dbReference type="SAM" id="Coils"/>
    </source>
</evidence>
<feature type="compositionally biased region" description="Basic and acidic residues" evidence="11">
    <location>
        <begin position="926"/>
        <end position="940"/>
    </location>
</feature>
<dbReference type="InterPro" id="IPR001715">
    <property type="entry name" value="CH_dom"/>
</dbReference>
<evidence type="ECO:0000259" key="12">
    <source>
        <dbReference type="PROSITE" id="PS50021"/>
    </source>
</evidence>
<comment type="subcellular location">
    <subcellularLocation>
        <location evidence="1">Membrane</location>
        <topology evidence="1">Single-pass type IV membrane protein</topology>
    </subcellularLocation>
</comment>
<keyword evidence="6" id="KW-0472">Membrane</keyword>
<feature type="region of interest" description="Disordered" evidence="11">
    <location>
        <begin position="926"/>
        <end position="1156"/>
    </location>
</feature>
<keyword evidence="5" id="KW-1133">Transmembrane helix</keyword>
<evidence type="ECO:0000256" key="11">
    <source>
        <dbReference type="SAM" id="MobiDB-lite"/>
    </source>
</evidence>
<evidence type="ECO:0000256" key="7">
    <source>
        <dbReference type="ARBA" id="ARBA00023203"/>
    </source>
</evidence>
<dbReference type="PROSITE" id="PS50021">
    <property type="entry name" value="CH"/>
    <property type="match status" value="2"/>
</dbReference>
<keyword evidence="3" id="KW-0812">Transmembrane</keyword>
<evidence type="ECO:0000313" key="14">
    <source>
        <dbReference type="Proteomes" id="UP000518266"/>
    </source>
</evidence>
<keyword evidence="4" id="KW-0677">Repeat</keyword>
<dbReference type="Gene3D" id="1.10.418.10">
    <property type="entry name" value="Calponin-like domain"/>
    <property type="match status" value="2"/>
</dbReference>
<feature type="compositionally biased region" description="Low complexity" evidence="11">
    <location>
        <begin position="508"/>
        <end position="531"/>
    </location>
</feature>
<evidence type="ECO:0000256" key="3">
    <source>
        <dbReference type="ARBA" id="ARBA00022692"/>
    </source>
</evidence>
<evidence type="ECO:0000256" key="8">
    <source>
        <dbReference type="ARBA" id="ARBA00070333"/>
    </source>
</evidence>
<feature type="compositionally biased region" description="Basic and acidic residues" evidence="11">
    <location>
        <begin position="1024"/>
        <end position="1060"/>
    </location>
</feature>